<sequence>MEPRQHGSSHRESPEIRSIHKASMAGPGAAVSSLRRVEMYLEGGPPKISSLFCSTCSHRCSVFSPAWHRGDTTGRSVWSRNEIIRLAETGGEK</sequence>
<comment type="caution">
    <text evidence="2">The sequence shown here is derived from an EMBL/GenBank/DDBJ whole genome shotgun (WGS) entry which is preliminary data.</text>
</comment>
<dbReference type="EMBL" id="SRLO01000363">
    <property type="protein sequence ID" value="TNN59136.1"/>
    <property type="molecule type" value="Genomic_DNA"/>
</dbReference>
<feature type="compositionally biased region" description="Basic and acidic residues" evidence="1">
    <location>
        <begin position="1"/>
        <end position="18"/>
    </location>
</feature>
<accession>A0A4Z2H054</accession>
<gene>
    <name evidence="2" type="ORF">EYF80_030670</name>
</gene>
<dbReference type="AlphaFoldDB" id="A0A4Z2H054"/>
<protein>
    <submittedName>
        <fullName evidence="2">Uncharacterized protein</fullName>
    </submittedName>
</protein>
<evidence type="ECO:0000256" key="1">
    <source>
        <dbReference type="SAM" id="MobiDB-lite"/>
    </source>
</evidence>
<evidence type="ECO:0000313" key="2">
    <source>
        <dbReference type="EMBL" id="TNN59136.1"/>
    </source>
</evidence>
<reference evidence="2 3" key="1">
    <citation type="submission" date="2019-03" db="EMBL/GenBank/DDBJ databases">
        <title>First draft genome of Liparis tanakae, snailfish: a comprehensive survey of snailfish specific genes.</title>
        <authorList>
            <person name="Kim W."/>
            <person name="Song I."/>
            <person name="Jeong J.-H."/>
            <person name="Kim D."/>
            <person name="Kim S."/>
            <person name="Ryu S."/>
            <person name="Song J.Y."/>
            <person name="Lee S.K."/>
        </authorList>
    </citation>
    <scope>NUCLEOTIDE SEQUENCE [LARGE SCALE GENOMIC DNA]</scope>
    <source>
        <tissue evidence="2">Muscle</tissue>
    </source>
</reference>
<dbReference type="Proteomes" id="UP000314294">
    <property type="component" value="Unassembled WGS sequence"/>
</dbReference>
<proteinExistence type="predicted"/>
<organism evidence="2 3">
    <name type="scientific">Liparis tanakae</name>
    <name type="common">Tanaka's snailfish</name>
    <dbReference type="NCBI Taxonomy" id="230148"/>
    <lineage>
        <taxon>Eukaryota</taxon>
        <taxon>Metazoa</taxon>
        <taxon>Chordata</taxon>
        <taxon>Craniata</taxon>
        <taxon>Vertebrata</taxon>
        <taxon>Euteleostomi</taxon>
        <taxon>Actinopterygii</taxon>
        <taxon>Neopterygii</taxon>
        <taxon>Teleostei</taxon>
        <taxon>Neoteleostei</taxon>
        <taxon>Acanthomorphata</taxon>
        <taxon>Eupercaria</taxon>
        <taxon>Perciformes</taxon>
        <taxon>Cottioidei</taxon>
        <taxon>Cottales</taxon>
        <taxon>Liparidae</taxon>
        <taxon>Liparis</taxon>
    </lineage>
</organism>
<feature type="region of interest" description="Disordered" evidence="1">
    <location>
        <begin position="1"/>
        <end position="28"/>
    </location>
</feature>
<name>A0A4Z2H054_9TELE</name>
<keyword evidence="3" id="KW-1185">Reference proteome</keyword>
<evidence type="ECO:0000313" key="3">
    <source>
        <dbReference type="Proteomes" id="UP000314294"/>
    </source>
</evidence>